<dbReference type="EMBL" id="VSSQ01030778">
    <property type="protein sequence ID" value="MPM81432.1"/>
    <property type="molecule type" value="Genomic_DNA"/>
</dbReference>
<reference evidence="1" key="1">
    <citation type="submission" date="2019-08" db="EMBL/GenBank/DDBJ databases">
        <authorList>
            <person name="Kucharzyk K."/>
            <person name="Murdoch R.W."/>
            <person name="Higgins S."/>
            <person name="Loffler F."/>
        </authorList>
    </citation>
    <scope>NUCLEOTIDE SEQUENCE</scope>
</reference>
<gene>
    <name evidence="1" type="ORF">SDC9_128485</name>
</gene>
<protein>
    <submittedName>
        <fullName evidence="1">Uncharacterized protein</fullName>
    </submittedName>
</protein>
<evidence type="ECO:0000313" key="1">
    <source>
        <dbReference type="EMBL" id="MPM81432.1"/>
    </source>
</evidence>
<comment type="caution">
    <text evidence="1">The sequence shown here is derived from an EMBL/GenBank/DDBJ whole genome shotgun (WGS) entry which is preliminary data.</text>
</comment>
<proteinExistence type="predicted"/>
<dbReference type="AlphaFoldDB" id="A0A645CXK9"/>
<name>A0A645CXK9_9ZZZZ</name>
<sequence length="154" mass="17656">MRLERVHLRDDLFGAERVADAPACHRVGFADAVYYQHAVPDPGSGVEDIDMFCRRVGESLVYLVEDDPEVLFFRDLGDHLHRLFGIDGPRRVGGGVEDQPHRLRPDRREEVLSCGKEVCPYRIDDLFNAAGHVYLFDIADPRRSEEYHFVALVY</sequence>
<organism evidence="1">
    <name type="scientific">bioreactor metagenome</name>
    <dbReference type="NCBI Taxonomy" id="1076179"/>
    <lineage>
        <taxon>unclassified sequences</taxon>
        <taxon>metagenomes</taxon>
        <taxon>ecological metagenomes</taxon>
    </lineage>
</organism>
<accession>A0A645CXK9</accession>